<comment type="similarity">
    <text evidence="6">Belongs to the cytochrome b5 family.</text>
</comment>
<evidence type="ECO:0000256" key="1">
    <source>
        <dbReference type="ARBA" id="ARBA00022617"/>
    </source>
</evidence>
<keyword evidence="4" id="KW-0802">TPR repeat</keyword>
<gene>
    <name evidence="8" type="ORF">UFOPK1776_00630</name>
</gene>
<evidence type="ECO:0000256" key="3">
    <source>
        <dbReference type="ARBA" id="ARBA00022737"/>
    </source>
</evidence>
<dbReference type="GO" id="GO:0016020">
    <property type="term" value="C:membrane"/>
    <property type="evidence" value="ECO:0007669"/>
    <property type="project" value="TreeGrafter"/>
</dbReference>
<dbReference type="SUPFAM" id="SSF55856">
    <property type="entry name" value="Cytochrome b5-like heme/steroid binding domain"/>
    <property type="match status" value="1"/>
</dbReference>
<dbReference type="GO" id="GO:0020037">
    <property type="term" value="F:heme binding"/>
    <property type="evidence" value="ECO:0007669"/>
    <property type="project" value="TreeGrafter"/>
</dbReference>
<name>A0A6J6FQE8_9ZZZZ</name>
<dbReference type="InterPro" id="IPR019734">
    <property type="entry name" value="TPR_rpt"/>
</dbReference>
<dbReference type="PANTHER" id="PTHR19359:SF95">
    <property type="entry name" value="CYTOCHROME B5 TYPE B"/>
    <property type="match status" value="1"/>
</dbReference>
<dbReference type="Gene3D" id="3.10.120.10">
    <property type="entry name" value="Cytochrome b5-like heme/steroid binding domain"/>
    <property type="match status" value="1"/>
</dbReference>
<dbReference type="PROSITE" id="PS50255">
    <property type="entry name" value="CYTOCHROME_B5_2"/>
    <property type="match status" value="1"/>
</dbReference>
<dbReference type="PRINTS" id="PR00363">
    <property type="entry name" value="CYTOCHROMEB5"/>
</dbReference>
<evidence type="ECO:0000313" key="8">
    <source>
        <dbReference type="EMBL" id="CAB4591342.1"/>
    </source>
</evidence>
<keyword evidence="2" id="KW-0479">Metal-binding</keyword>
<dbReference type="Pfam" id="PF07719">
    <property type="entry name" value="TPR_2"/>
    <property type="match status" value="1"/>
</dbReference>
<dbReference type="GO" id="GO:0046872">
    <property type="term" value="F:metal ion binding"/>
    <property type="evidence" value="ECO:0007669"/>
    <property type="project" value="UniProtKB-KW"/>
</dbReference>
<dbReference type="InterPro" id="IPR050668">
    <property type="entry name" value="Cytochrome_b5"/>
</dbReference>
<dbReference type="SMART" id="SM00028">
    <property type="entry name" value="TPR"/>
    <property type="match status" value="1"/>
</dbReference>
<dbReference type="InterPro" id="IPR013105">
    <property type="entry name" value="TPR_2"/>
</dbReference>
<feature type="domain" description="Cytochrome b5 heme-binding" evidence="7">
    <location>
        <begin position="38"/>
        <end position="115"/>
    </location>
</feature>
<keyword evidence="5" id="KW-0408">Iron</keyword>
<proteinExistence type="inferred from homology"/>
<dbReference type="EMBL" id="CAEZUC010000085">
    <property type="protein sequence ID" value="CAB4591342.1"/>
    <property type="molecule type" value="Genomic_DNA"/>
</dbReference>
<protein>
    <submittedName>
        <fullName evidence="8">Unannotated protein</fullName>
    </submittedName>
</protein>
<evidence type="ECO:0000259" key="7">
    <source>
        <dbReference type="PROSITE" id="PS50255"/>
    </source>
</evidence>
<dbReference type="InterPro" id="IPR036400">
    <property type="entry name" value="Cyt_B5-like_heme/steroid_sf"/>
</dbReference>
<evidence type="ECO:0000256" key="5">
    <source>
        <dbReference type="ARBA" id="ARBA00023004"/>
    </source>
</evidence>
<evidence type="ECO:0000256" key="2">
    <source>
        <dbReference type="ARBA" id="ARBA00022723"/>
    </source>
</evidence>
<dbReference type="PANTHER" id="PTHR19359">
    <property type="entry name" value="CYTOCHROME B5"/>
    <property type="match status" value="1"/>
</dbReference>
<evidence type="ECO:0000256" key="4">
    <source>
        <dbReference type="ARBA" id="ARBA00022803"/>
    </source>
</evidence>
<dbReference type="PROSITE" id="PS50005">
    <property type="entry name" value="TPR"/>
    <property type="match status" value="1"/>
</dbReference>
<organism evidence="8">
    <name type="scientific">freshwater metagenome</name>
    <dbReference type="NCBI Taxonomy" id="449393"/>
    <lineage>
        <taxon>unclassified sequences</taxon>
        <taxon>metagenomes</taxon>
        <taxon>ecological metagenomes</taxon>
    </lineage>
</organism>
<accession>A0A6J6FQE8</accession>
<dbReference type="InterPro" id="IPR011990">
    <property type="entry name" value="TPR-like_helical_dom_sf"/>
</dbReference>
<sequence>MKLLAVIIISLISITPANAASSGGGSVPAPAQKPVSTNLPLTLDEVKKHNSSNDCWSIIDGNVYDLTNWVESHPGGKERITAICGKDGTSSFLGKHSNSNSAKSQLNRFELGKLAVAATTATPTPTTQATKQLSVFLSEADVLIKQKNFSAALNLLKQADSTYANNADVNNLLGFSSRNLKQFSASARYYQKALRINPNHLGALEYQGELFLQTKKVSAAKKNLAKLKQLCGVNCEEYLDLKKAIGKK</sequence>
<reference evidence="8" key="1">
    <citation type="submission" date="2020-05" db="EMBL/GenBank/DDBJ databases">
        <authorList>
            <person name="Chiriac C."/>
            <person name="Salcher M."/>
            <person name="Ghai R."/>
            <person name="Kavagutti S V."/>
        </authorList>
    </citation>
    <scope>NUCLEOTIDE SEQUENCE</scope>
</reference>
<dbReference type="AlphaFoldDB" id="A0A6J6FQE8"/>
<evidence type="ECO:0000256" key="6">
    <source>
        <dbReference type="ARBA" id="ARBA00038168"/>
    </source>
</evidence>
<dbReference type="InterPro" id="IPR001199">
    <property type="entry name" value="Cyt_B5-like_heme/steroid-bd"/>
</dbReference>
<dbReference type="SMART" id="SM01117">
    <property type="entry name" value="Cyt-b5"/>
    <property type="match status" value="1"/>
</dbReference>
<dbReference type="SUPFAM" id="SSF48452">
    <property type="entry name" value="TPR-like"/>
    <property type="match status" value="1"/>
</dbReference>
<dbReference type="Gene3D" id="1.25.40.10">
    <property type="entry name" value="Tetratricopeptide repeat domain"/>
    <property type="match status" value="1"/>
</dbReference>
<keyword evidence="1" id="KW-0349">Heme</keyword>
<keyword evidence="3" id="KW-0677">Repeat</keyword>
<dbReference type="Pfam" id="PF00173">
    <property type="entry name" value="Cyt-b5"/>
    <property type="match status" value="1"/>
</dbReference>